<dbReference type="Gene3D" id="1.20.1080.10">
    <property type="entry name" value="Glycerol uptake facilitator protein"/>
    <property type="match status" value="1"/>
</dbReference>
<protein>
    <submittedName>
        <fullName evidence="11">Aquaporin-like protein</fullName>
    </submittedName>
</protein>
<evidence type="ECO:0000256" key="8">
    <source>
        <dbReference type="RuleBase" id="RU000477"/>
    </source>
</evidence>
<dbReference type="SUPFAM" id="SSF81338">
    <property type="entry name" value="Aquaporin-like"/>
    <property type="match status" value="1"/>
</dbReference>
<evidence type="ECO:0000256" key="4">
    <source>
        <dbReference type="ARBA" id="ARBA00022692"/>
    </source>
</evidence>
<feature type="region of interest" description="Disordered" evidence="9">
    <location>
        <begin position="1"/>
        <end position="37"/>
    </location>
</feature>
<dbReference type="PANTHER" id="PTHR43829:SF14">
    <property type="entry name" value="AQUAPORIN 3"/>
    <property type="match status" value="1"/>
</dbReference>
<feature type="transmembrane region" description="Helical" evidence="10">
    <location>
        <begin position="117"/>
        <end position="140"/>
    </location>
</feature>
<feature type="transmembrane region" description="Helical" evidence="10">
    <location>
        <begin position="207"/>
        <end position="224"/>
    </location>
</feature>
<dbReference type="Proteomes" id="UP000245884">
    <property type="component" value="Unassembled WGS sequence"/>
</dbReference>
<evidence type="ECO:0000256" key="6">
    <source>
        <dbReference type="ARBA" id="ARBA00022989"/>
    </source>
</evidence>
<sequence>MSATPRYYHADEQGSSGELKDSSNDNHAAGHFQRPHRENHELELGVTEIAEGRTDVQRNVAISGGLANSEFRAKWQTYRPEWLGAFVGEFFGVFSFTLFGTMSTVVYFLGEATEMSLASFFQIGLAYALGITFAIVVGAMSSGGHFHPAITLCQVVFKGFPAKKAPFYIFAQLLGGFVGALCTYACNKSPLDAIEARMRAGGLTAQIFSSSGPAGTIALFPPAGRTYGEIFFNEFLAALVIGLVIWACLDSQNIFVSPTIVPFTIGLVYAAVIWGFITGGLALNTARDLGARFACGAIYGSECFPAKYTALAALTNILSTFIAVFIYTFILADSRRPPAHVALSHLASEEEKAVLHATRTHEELMEKRGTDGGSGLMRRITTGRSTR</sequence>
<feature type="transmembrane region" description="Helical" evidence="10">
    <location>
        <begin position="230"/>
        <end position="249"/>
    </location>
</feature>
<dbReference type="PANTHER" id="PTHR43829">
    <property type="entry name" value="AQUAPORIN OR AQUAGLYCEROPORIN RELATED"/>
    <property type="match status" value="1"/>
</dbReference>
<dbReference type="STRING" id="1569628.A0A316UTE6"/>
<gene>
    <name evidence="11" type="ORF">BDZ90DRAFT_151615</name>
</gene>
<feature type="transmembrane region" description="Helical" evidence="10">
    <location>
        <begin position="90"/>
        <end position="110"/>
    </location>
</feature>
<dbReference type="GeneID" id="37025362"/>
<accession>A0A316UTE6</accession>
<proteinExistence type="inferred from homology"/>
<dbReference type="InterPro" id="IPR050363">
    <property type="entry name" value="MIP/Aquaporin"/>
</dbReference>
<keyword evidence="12" id="KW-1185">Reference proteome</keyword>
<feature type="region of interest" description="Disordered" evidence="9">
    <location>
        <begin position="367"/>
        <end position="387"/>
    </location>
</feature>
<evidence type="ECO:0000256" key="5">
    <source>
        <dbReference type="ARBA" id="ARBA00022737"/>
    </source>
</evidence>
<evidence type="ECO:0000256" key="3">
    <source>
        <dbReference type="ARBA" id="ARBA00022448"/>
    </source>
</evidence>
<evidence type="ECO:0000256" key="1">
    <source>
        <dbReference type="ARBA" id="ARBA00004141"/>
    </source>
</evidence>
<organism evidence="11 12">
    <name type="scientific">Jaminaea rosea</name>
    <dbReference type="NCBI Taxonomy" id="1569628"/>
    <lineage>
        <taxon>Eukaryota</taxon>
        <taxon>Fungi</taxon>
        <taxon>Dikarya</taxon>
        <taxon>Basidiomycota</taxon>
        <taxon>Ustilaginomycotina</taxon>
        <taxon>Exobasidiomycetes</taxon>
        <taxon>Microstromatales</taxon>
        <taxon>Microstromatales incertae sedis</taxon>
        <taxon>Jaminaea</taxon>
    </lineage>
</organism>
<evidence type="ECO:0000313" key="11">
    <source>
        <dbReference type="EMBL" id="PWN28560.1"/>
    </source>
</evidence>
<dbReference type="AlphaFoldDB" id="A0A316UTE6"/>
<dbReference type="PRINTS" id="PR00783">
    <property type="entry name" value="MINTRINSICP"/>
</dbReference>
<reference evidence="11 12" key="1">
    <citation type="journal article" date="2018" name="Mol. Biol. Evol.">
        <title>Broad Genomic Sampling Reveals a Smut Pathogenic Ancestry of the Fungal Clade Ustilaginomycotina.</title>
        <authorList>
            <person name="Kijpornyongpan T."/>
            <person name="Mondo S.J."/>
            <person name="Barry K."/>
            <person name="Sandor L."/>
            <person name="Lee J."/>
            <person name="Lipzen A."/>
            <person name="Pangilinan J."/>
            <person name="LaButti K."/>
            <person name="Hainaut M."/>
            <person name="Henrissat B."/>
            <person name="Grigoriev I.V."/>
            <person name="Spatafora J.W."/>
            <person name="Aime M.C."/>
        </authorList>
    </citation>
    <scope>NUCLEOTIDE SEQUENCE [LARGE SCALE GENOMIC DNA]</scope>
    <source>
        <strain evidence="11 12">MCA 5214</strain>
    </source>
</reference>
<keyword evidence="5" id="KW-0677">Repeat</keyword>
<evidence type="ECO:0000313" key="12">
    <source>
        <dbReference type="Proteomes" id="UP000245884"/>
    </source>
</evidence>
<dbReference type="InterPro" id="IPR023271">
    <property type="entry name" value="Aquaporin-like"/>
</dbReference>
<dbReference type="Pfam" id="PF00230">
    <property type="entry name" value="MIP"/>
    <property type="match status" value="1"/>
</dbReference>
<keyword evidence="4 8" id="KW-0812">Transmembrane</keyword>
<comment type="subcellular location">
    <subcellularLocation>
        <location evidence="1">Membrane</location>
        <topology evidence="1">Multi-pass membrane protein</topology>
    </subcellularLocation>
</comment>
<keyword evidence="6 10" id="KW-1133">Transmembrane helix</keyword>
<name>A0A316UTE6_9BASI</name>
<evidence type="ECO:0000256" key="7">
    <source>
        <dbReference type="ARBA" id="ARBA00023136"/>
    </source>
</evidence>
<dbReference type="GO" id="GO:0015254">
    <property type="term" value="F:glycerol channel activity"/>
    <property type="evidence" value="ECO:0007669"/>
    <property type="project" value="TreeGrafter"/>
</dbReference>
<keyword evidence="7 10" id="KW-0472">Membrane</keyword>
<dbReference type="EMBL" id="KZ819665">
    <property type="protein sequence ID" value="PWN28560.1"/>
    <property type="molecule type" value="Genomic_DNA"/>
</dbReference>
<dbReference type="OrthoDB" id="3222at2759"/>
<evidence type="ECO:0000256" key="10">
    <source>
        <dbReference type="SAM" id="Phobius"/>
    </source>
</evidence>
<keyword evidence="3 8" id="KW-0813">Transport</keyword>
<feature type="compositionally biased region" description="Basic and acidic residues" evidence="9">
    <location>
        <begin position="8"/>
        <end position="24"/>
    </location>
</feature>
<feature type="transmembrane region" description="Helical" evidence="10">
    <location>
        <begin position="261"/>
        <end position="283"/>
    </location>
</feature>
<feature type="transmembrane region" description="Helical" evidence="10">
    <location>
        <begin position="167"/>
        <end position="186"/>
    </location>
</feature>
<evidence type="ECO:0000256" key="2">
    <source>
        <dbReference type="ARBA" id="ARBA00006175"/>
    </source>
</evidence>
<dbReference type="RefSeq" id="XP_025363172.1">
    <property type="nucleotide sequence ID" value="XM_025503539.1"/>
</dbReference>
<dbReference type="InterPro" id="IPR000425">
    <property type="entry name" value="MIP"/>
</dbReference>
<dbReference type="GO" id="GO:0005886">
    <property type="term" value="C:plasma membrane"/>
    <property type="evidence" value="ECO:0007669"/>
    <property type="project" value="TreeGrafter"/>
</dbReference>
<feature type="transmembrane region" description="Helical" evidence="10">
    <location>
        <begin position="308"/>
        <end position="330"/>
    </location>
</feature>
<evidence type="ECO:0000256" key="9">
    <source>
        <dbReference type="SAM" id="MobiDB-lite"/>
    </source>
</evidence>
<dbReference type="GO" id="GO:0015250">
    <property type="term" value="F:water channel activity"/>
    <property type="evidence" value="ECO:0007669"/>
    <property type="project" value="TreeGrafter"/>
</dbReference>
<comment type="similarity">
    <text evidence="2 8">Belongs to the MIP/aquaporin (TC 1.A.8) family.</text>
</comment>